<dbReference type="AlphaFoldDB" id="A0A0R3QV77"/>
<protein>
    <submittedName>
        <fullName evidence="8">E1_dh domain-containing protein</fullName>
    </submittedName>
</protein>
<sequence>MVIQNLLHKIRNANFNKMNIQIFFVTIIVNHLLKLSILRHRSFTAQLVRHVSEASFQVQPFKLHRLKSGPSTNVTVTKSDALKMYKQMQVIRKMEQASDLLYKDRKIRGFCHLYAGQEACAVGLYAAKHPDDSIITSYRCHGFTYLVRNSVKEILSELLG</sequence>
<dbReference type="Proteomes" id="UP000280834">
    <property type="component" value="Unassembled WGS sequence"/>
</dbReference>
<keyword evidence="2" id="KW-0809">Transit peptide</keyword>
<dbReference type="Pfam" id="PF00676">
    <property type="entry name" value="E1_dh"/>
    <property type="match status" value="1"/>
</dbReference>
<dbReference type="InterPro" id="IPR001017">
    <property type="entry name" value="DH_E1"/>
</dbReference>
<accession>A0A0R3QV77</accession>
<evidence type="ECO:0000259" key="5">
    <source>
        <dbReference type="Pfam" id="PF00676"/>
    </source>
</evidence>
<organism evidence="8">
    <name type="scientific">Brugia timori</name>
    <dbReference type="NCBI Taxonomy" id="42155"/>
    <lineage>
        <taxon>Eukaryota</taxon>
        <taxon>Metazoa</taxon>
        <taxon>Ecdysozoa</taxon>
        <taxon>Nematoda</taxon>
        <taxon>Chromadorea</taxon>
        <taxon>Rhabditida</taxon>
        <taxon>Spirurina</taxon>
        <taxon>Spiruromorpha</taxon>
        <taxon>Filarioidea</taxon>
        <taxon>Onchocercidae</taxon>
        <taxon>Brugia</taxon>
    </lineage>
</organism>
<evidence type="ECO:0000313" key="7">
    <source>
        <dbReference type="Proteomes" id="UP000280834"/>
    </source>
</evidence>
<dbReference type="GO" id="GO:0006086">
    <property type="term" value="P:pyruvate decarboxylation to acetyl-CoA"/>
    <property type="evidence" value="ECO:0007669"/>
    <property type="project" value="TreeGrafter"/>
</dbReference>
<dbReference type="PANTHER" id="PTHR11516">
    <property type="entry name" value="PYRUVATE DEHYDROGENASE E1 COMPONENT, ALPHA SUBUNIT BACTERIAL AND ORGANELLAR"/>
    <property type="match status" value="1"/>
</dbReference>
<dbReference type="Gene3D" id="3.40.50.970">
    <property type="match status" value="1"/>
</dbReference>
<dbReference type="GO" id="GO:0004739">
    <property type="term" value="F:pyruvate dehydrogenase (acetyl-transferring) activity"/>
    <property type="evidence" value="ECO:0007669"/>
    <property type="project" value="TreeGrafter"/>
</dbReference>
<reference evidence="6 7" key="2">
    <citation type="submission" date="2018-11" db="EMBL/GenBank/DDBJ databases">
        <authorList>
            <consortium name="Pathogen Informatics"/>
        </authorList>
    </citation>
    <scope>NUCLEOTIDE SEQUENCE [LARGE SCALE GENOMIC DNA]</scope>
</reference>
<dbReference type="InterPro" id="IPR029061">
    <property type="entry name" value="THDP-binding"/>
</dbReference>
<evidence type="ECO:0000313" key="6">
    <source>
        <dbReference type="EMBL" id="VDO32703.1"/>
    </source>
</evidence>
<keyword evidence="4" id="KW-0786">Thiamine pyrophosphate</keyword>
<evidence type="ECO:0000256" key="1">
    <source>
        <dbReference type="ARBA" id="ARBA00001964"/>
    </source>
</evidence>
<keyword evidence="7" id="KW-1185">Reference proteome</keyword>
<dbReference type="InterPro" id="IPR050642">
    <property type="entry name" value="PDH_E1_Alpha_Subunit"/>
</dbReference>
<dbReference type="PANTHER" id="PTHR11516:SF60">
    <property type="entry name" value="PYRUVATE DEHYDROGENASE E1 COMPONENT SUBUNIT ALPHA"/>
    <property type="match status" value="1"/>
</dbReference>
<dbReference type="WBParaSite" id="BTMF_0001162901-mRNA-1">
    <property type="protein sequence ID" value="BTMF_0001162901-mRNA-1"/>
    <property type="gene ID" value="BTMF_0001162901"/>
</dbReference>
<keyword evidence="3" id="KW-0560">Oxidoreductase</keyword>
<dbReference type="EMBL" id="UZAG01017077">
    <property type="protein sequence ID" value="VDO32703.1"/>
    <property type="molecule type" value="Genomic_DNA"/>
</dbReference>
<comment type="cofactor">
    <cofactor evidence="1">
        <name>thiamine diphosphate</name>
        <dbReference type="ChEBI" id="CHEBI:58937"/>
    </cofactor>
</comment>
<evidence type="ECO:0000256" key="2">
    <source>
        <dbReference type="ARBA" id="ARBA00022946"/>
    </source>
</evidence>
<proteinExistence type="predicted"/>
<feature type="domain" description="Dehydrogenase E1 component" evidence="5">
    <location>
        <begin position="87"/>
        <end position="160"/>
    </location>
</feature>
<reference evidence="8" key="1">
    <citation type="submission" date="2017-02" db="UniProtKB">
        <authorList>
            <consortium name="WormBaseParasite"/>
        </authorList>
    </citation>
    <scope>IDENTIFICATION</scope>
</reference>
<gene>
    <name evidence="6" type="ORF">BTMF_LOCUS9663</name>
</gene>
<dbReference type="SUPFAM" id="SSF52518">
    <property type="entry name" value="Thiamin diphosphate-binding fold (THDP-binding)"/>
    <property type="match status" value="1"/>
</dbReference>
<name>A0A0R3QV77_9BILA</name>
<evidence type="ECO:0000313" key="8">
    <source>
        <dbReference type="WBParaSite" id="BTMF_0001162901-mRNA-1"/>
    </source>
</evidence>
<evidence type="ECO:0000256" key="3">
    <source>
        <dbReference type="ARBA" id="ARBA00023002"/>
    </source>
</evidence>
<evidence type="ECO:0000256" key="4">
    <source>
        <dbReference type="ARBA" id="ARBA00023052"/>
    </source>
</evidence>
<dbReference type="STRING" id="42155.A0A0R3QV77"/>